<comment type="caution">
    <text evidence="1">The sequence shown here is derived from an EMBL/GenBank/DDBJ whole genome shotgun (WGS) entry which is preliminary data.</text>
</comment>
<evidence type="ECO:0000313" key="1">
    <source>
        <dbReference type="EMBL" id="KKN15277.1"/>
    </source>
</evidence>
<sequence length="159" mass="18018">MSGSYFRAARNVELSTIQYLETQIDASWSNVAVIKSFYKAYARDNSPPIVCIRLMDQNTDYLEIGATTLDDIYNIAIDIFARSDGQRMDLADFILNEIKDSWVYNTYSQTSDKSGVTATAAGRVRVVSFVENGKVDLGDTEESRDRYRHSIIFSVKRDV</sequence>
<accession>A0A0F9NTE1</accession>
<proteinExistence type="predicted"/>
<protein>
    <submittedName>
        <fullName evidence="1">Uncharacterized protein</fullName>
    </submittedName>
</protein>
<name>A0A0F9NTE1_9ZZZZ</name>
<gene>
    <name evidence="1" type="ORF">LCGC14_0987640</name>
</gene>
<dbReference type="EMBL" id="LAZR01003728">
    <property type="protein sequence ID" value="KKN15277.1"/>
    <property type="molecule type" value="Genomic_DNA"/>
</dbReference>
<organism evidence="1">
    <name type="scientific">marine sediment metagenome</name>
    <dbReference type="NCBI Taxonomy" id="412755"/>
    <lineage>
        <taxon>unclassified sequences</taxon>
        <taxon>metagenomes</taxon>
        <taxon>ecological metagenomes</taxon>
    </lineage>
</organism>
<dbReference type="AlphaFoldDB" id="A0A0F9NTE1"/>
<reference evidence="1" key="1">
    <citation type="journal article" date="2015" name="Nature">
        <title>Complex archaea that bridge the gap between prokaryotes and eukaryotes.</title>
        <authorList>
            <person name="Spang A."/>
            <person name="Saw J.H."/>
            <person name="Jorgensen S.L."/>
            <person name="Zaremba-Niedzwiedzka K."/>
            <person name="Martijn J."/>
            <person name="Lind A.E."/>
            <person name="van Eijk R."/>
            <person name="Schleper C."/>
            <person name="Guy L."/>
            <person name="Ettema T.J."/>
        </authorList>
    </citation>
    <scope>NUCLEOTIDE SEQUENCE</scope>
</reference>